<dbReference type="GO" id="GO:0005576">
    <property type="term" value="C:extracellular region"/>
    <property type="evidence" value="ECO:0007669"/>
    <property type="project" value="UniProtKB-SubCell"/>
</dbReference>
<evidence type="ECO:0000256" key="8">
    <source>
        <dbReference type="SAM" id="SignalP"/>
    </source>
</evidence>
<keyword evidence="5" id="KW-0399">Innate immunity</keyword>
<dbReference type="AlphaFoldDB" id="A0A482WA73"/>
<organism evidence="10 11">
    <name type="scientific">Asbolus verrucosus</name>
    <name type="common">Desert ironclad beetle</name>
    <dbReference type="NCBI Taxonomy" id="1661398"/>
    <lineage>
        <taxon>Eukaryota</taxon>
        <taxon>Metazoa</taxon>
        <taxon>Ecdysozoa</taxon>
        <taxon>Arthropoda</taxon>
        <taxon>Hexapoda</taxon>
        <taxon>Insecta</taxon>
        <taxon>Pterygota</taxon>
        <taxon>Neoptera</taxon>
        <taxon>Endopterygota</taxon>
        <taxon>Coleoptera</taxon>
        <taxon>Polyphaga</taxon>
        <taxon>Cucujiformia</taxon>
        <taxon>Tenebrionidae</taxon>
        <taxon>Pimeliinae</taxon>
        <taxon>Asbolus</taxon>
    </lineage>
</organism>
<keyword evidence="3" id="KW-0964">Secreted</keyword>
<feature type="chain" id="PRO_5019727008" evidence="8">
    <location>
        <begin position="18"/>
        <end position="141"/>
    </location>
</feature>
<comment type="subcellular location">
    <subcellularLocation>
        <location evidence="1">Secreted</location>
    </subcellularLocation>
</comment>
<keyword evidence="11" id="KW-1185">Reference proteome</keyword>
<reference evidence="10 11" key="1">
    <citation type="submission" date="2017-03" db="EMBL/GenBank/DDBJ databases">
        <title>Genome of the blue death feigning beetle - Asbolus verrucosus.</title>
        <authorList>
            <person name="Rider S.D."/>
        </authorList>
    </citation>
    <scope>NUCLEOTIDE SEQUENCE [LARGE SCALE GENOMIC DNA]</scope>
    <source>
        <strain evidence="10">Butters</strain>
        <tissue evidence="10">Head and leg muscle</tissue>
    </source>
</reference>
<dbReference type="Proteomes" id="UP000292052">
    <property type="component" value="Unassembled WGS sequence"/>
</dbReference>
<evidence type="ECO:0000256" key="6">
    <source>
        <dbReference type="ARBA" id="ARBA00022859"/>
    </source>
</evidence>
<evidence type="ECO:0000259" key="9">
    <source>
        <dbReference type="Pfam" id="PF03769"/>
    </source>
</evidence>
<comment type="caution">
    <text evidence="10">The sequence shown here is derived from an EMBL/GenBank/DDBJ whole genome shotgun (WGS) entry which is preliminary data.</text>
</comment>
<protein>
    <submittedName>
        <fullName evidence="10">Gloverin and/or Attacin C domain containing protein</fullName>
    </submittedName>
</protein>
<evidence type="ECO:0000256" key="1">
    <source>
        <dbReference type="ARBA" id="ARBA00004613"/>
    </source>
</evidence>
<evidence type="ECO:0000256" key="2">
    <source>
        <dbReference type="ARBA" id="ARBA00007550"/>
    </source>
</evidence>
<dbReference type="GO" id="GO:0045087">
    <property type="term" value="P:innate immune response"/>
    <property type="evidence" value="ECO:0007669"/>
    <property type="project" value="UniProtKB-KW"/>
</dbReference>
<evidence type="ECO:0000256" key="7">
    <source>
        <dbReference type="ARBA" id="ARBA00023022"/>
    </source>
</evidence>
<feature type="domain" description="Attacin C-terminal" evidence="9">
    <location>
        <begin position="53"/>
        <end position="141"/>
    </location>
</feature>
<dbReference type="InterPro" id="IPR005521">
    <property type="entry name" value="Attacin_C"/>
</dbReference>
<dbReference type="GO" id="GO:0042742">
    <property type="term" value="P:defense response to bacterium"/>
    <property type="evidence" value="ECO:0007669"/>
    <property type="project" value="UniProtKB-KW"/>
</dbReference>
<dbReference type="OrthoDB" id="8117451at2759"/>
<name>A0A482WA73_ASBVE</name>
<feature type="signal peptide" evidence="8">
    <location>
        <begin position="1"/>
        <end position="17"/>
    </location>
</feature>
<gene>
    <name evidence="10" type="ORF">BDFB_013548</name>
</gene>
<comment type="similarity">
    <text evidence="2">Belongs to the attacin/sarcotoxin-2 family.</text>
</comment>
<keyword evidence="8" id="KW-0732">Signal</keyword>
<evidence type="ECO:0000313" key="11">
    <source>
        <dbReference type="Proteomes" id="UP000292052"/>
    </source>
</evidence>
<evidence type="ECO:0000313" key="10">
    <source>
        <dbReference type="EMBL" id="RZC41657.1"/>
    </source>
</evidence>
<evidence type="ECO:0000256" key="5">
    <source>
        <dbReference type="ARBA" id="ARBA00022588"/>
    </source>
</evidence>
<keyword evidence="6" id="KW-0391">Immunity</keyword>
<dbReference type="Pfam" id="PF03769">
    <property type="entry name" value="Attacin_C"/>
    <property type="match status" value="1"/>
</dbReference>
<accession>A0A482WA73</accession>
<proteinExistence type="inferred from homology"/>
<dbReference type="EMBL" id="QDEB01015261">
    <property type="protein sequence ID" value="RZC41657.1"/>
    <property type="molecule type" value="Genomic_DNA"/>
</dbReference>
<evidence type="ECO:0000256" key="3">
    <source>
        <dbReference type="ARBA" id="ARBA00022525"/>
    </source>
</evidence>
<keyword evidence="4" id="KW-0929">Antimicrobial</keyword>
<feature type="non-terminal residue" evidence="10">
    <location>
        <position position="141"/>
    </location>
</feature>
<sequence length="141" mass="15744">MQKLIVVASLCLAAVVALPYDLAQDEQGQRYYLVPVSRVRRDTDWNVQVPDGKFDVKHSGTIFENDRHKLDGEIYGSKSLVNRRDPVEVGGSLSYNHDSGSSLGVQAEHKRHQGTNLGIQGKYNIYRNGPFHVDATGEYGR</sequence>
<evidence type="ECO:0000256" key="4">
    <source>
        <dbReference type="ARBA" id="ARBA00022529"/>
    </source>
</evidence>
<keyword evidence="7" id="KW-0044">Antibiotic</keyword>